<proteinExistence type="predicted"/>
<dbReference type="Proteomes" id="UP000887574">
    <property type="component" value="Unplaced"/>
</dbReference>
<accession>A0A915DJE5</accession>
<dbReference type="AlphaFoldDB" id="A0A915DJE5"/>
<feature type="region of interest" description="Disordered" evidence="1">
    <location>
        <begin position="1"/>
        <end position="73"/>
    </location>
</feature>
<evidence type="ECO:0000256" key="1">
    <source>
        <dbReference type="SAM" id="MobiDB-lite"/>
    </source>
</evidence>
<organism evidence="2 3">
    <name type="scientific">Ditylenchus dipsaci</name>
    <dbReference type="NCBI Taxonomy" id="166011"/>
    <lineage>
        <taxon>Eukaryota</taxon>
        <taxon>Metazoa</taxon>
        <taxon>Ecdysozoa</taxon>
        <taxon>Nematoda</taxon>
        <taxon>Chromadorea</taxon>
        <taxon>Rhabditida</taxon>
        <taxon>Tylenchina</taxon>
        <taxon>Tylenchomorpha</taxon>
        <taxon>Sphaerularioidea</taxon>
        <taxon>Anguinidae</taxon>
        <taxon>Anguininae</taxon>
        <taxon>Ditylenchus</taxon>
    </lineage>
</organism>
<name>A0A915DJE5_9BILA</name>
<dbReference type="WBParaSite" id="jg20622">
    <property type="protein sequence ID" value="jg20622"/>
    <property type="gene ID" value="jg20622"/>
</dbReference>
<evidence type="ECO:0000313" key="2">
    <source>
        <dbReference type="Proteomes" id="UP000887574"/>
    </source>
</evidence>
<feature type="compositionally biased region" description="Low complexity" evidence="1">
    <location>
        <begin position="1"/>
        <end position="18"/>
    </location>
</feature>
<feature type="compositionally biased region" description="Polar residues" evidence="1">
    <location>
        <begin position="37"/>
        <end position="56"/>
    </location>
</feature>
<evidence type="ECO:0000313" key="3">
    <source>
        <dbReference type="WBParaSite" id="jg20622"/>
    </source>
</evidence>
<reference evidence="3" key="1">
    <citation type="submission" date="2022-11" db="UniProtKB">
        <authorList>
            <consortium name="WormBaseParasite"/>
        </authorList>
    </citation>
    <scope>IDENTIFICATION</scope>
</reference>
<sequence length="73" mass="8211">MSQATESSSPAADSSTATLKRKHKRNAPKHKRYKRINASSNHNLDKFTSQLNSEAQGNRRRTEGRSSRSSRNP</sequence>
<protein>
    <submittedName>
        <fullName evidence="3">Uncharacterized protein</fullName>
    </submittedName>
</protein>
<feature type="compositionally biased region" description="Basic residues" evidence="1">
    <location>
        <begin position="19"/>
        <end position="35"/>
    </location>
</feature>
<keyword evidence="2" id="KW-1185">Reference proteome</keyword>